<organism evidence="5 6">
    <name type="scientific">Molorchus minor</name>
    <dbReference type="NCBI Taxonomy" id="1323400"/>
    <lineage>
        <taxon>Eukaryota</taxon>
        <taxon>Metazoa</taxon>
        <taxon>Ecdysozoa</taxon>
        <taxon>Arthropoda</taxon>
        <taxon>Hexapoda</taxon>
        <taxon>Insecta</taxon>
        <taxon>Pterygota</taxon>
        <taxon>Neoptera</taxon>
        <taxon>Endopterygota</taxon>
        <taxon>Coleoptera</taxon>
        <taxon>Polyphaga</taxon>
        <taxon>Cucujiformia</taxon>
        <taxon>Chrysomeloidea</taxon>
        <taxon>Cerambycidae</taxon>
        <taxon>Lamiinae</taxon>
        <taxon>Monochamini</taxon>
        <taxon>Molorchus</taxon>
    </lineage>
</organism>
<evidence type="ECO:0000313" key="5">
    <source>
        <dbReference type="EMBL" id="KAJ8974702.1"/>
    </source>
</evidence>
<protein>
    <recommendedName>
        <fullName evidence="4">HTH CENPB-type domain-containing protein</fullName>
    </recommendedName>
</protein>
<dbReference type="Gene3D" id="1.10.10.60">
    <property type="entry name" value="Homeodomain-like"/>
    <property type="match status" value="1"/>
</dbReference>
<dbReference type="Proteomes" id="UP001162164">
    <property type="component" value="Unassembled WGS sequence"/>
</dbReference>
<dbReference type="InterPro" id="IPR007889">
    <property type="entry name" value="HTH_Psq"/>
</dbReference>
<feature type="non-terminal residue" evidence="5">
    <location>
        <position position="1"/>
    </location>
</feature>
<evidence type="ECO:0000259" key="4">
    <source>
        <dbReference type="PROSITE" id="PS51253"/>
    </source>
</evidence>
<dbReference type="EMBL" id="JAPWTJ010000945">
    <property type="protein sequence ID" value="KAJ8974702.1"/>
    <property type="molecule type" value="Genomic_DNA"/>
</dbReference>
<gene>
    <name evidence="5" type="ORF">NQ317_018502</name>
</gene>
<dbReference type="Pfam" id="PF05225">
    <property type="entry name" value="HTH_psq"/>
    <property type="match status" value="1"/>
</dbReference>
<dbReference type="PROSITE" id="PS51253">
    <property type="entry name" value="HTH_CENPB"/>
    <property type="match status" value="1"/>
</dbReference>
<name>A0ABQ9JAG7_9CUCU</name>
<sequence length="153" mass="17678">KIAKALEDIKNGESKKSVSKKYGIPRSTLQFRLSSKFSKCRPGPNTYLTVDEETKLVEWILESQKKGFPKRKVDLQLSVKEFMDADGRPNPFKENMPGDHWYKSFLRRHSELTLRTTEAVTSASANVSEADVKKWFIDIEKYLKSKKLIFNFG</sequence>
<comment type="subcellular location">
    <subcellularLocation>
        <location evidence="1">Nucleus</location>
    </subcellularLocation>
</comment>
<evidence type="ECO:0000256" key="2">
    <source>
        <dbReference type="ARBA" id="ARBA00023125"/>
    </source>
</evidence>
<dbReference type="SUPFAM" id="SSF46689">
    <property type="entry name" value="Homeodomain-like"/>
    <property type="match status" value="1"/>
</dbReference>
<dbReference type="InterPro" id="IPR050863">
    <property type="entry name" value="CenT-Element_Derived"/>
</dbReference>
<dbReference type="InterPro" id="IPR006600">
    <property type="entry name" value="HTH_CenpB_DNA-bd_dom"/>
</dbReference>
<reference evidence="5" key="1">
    <citation type="journal article" date="2023" name="Insect Mol. Biol.">
        <title>Genome sequencing provides insights into the evolution of gene families encoding plant cell wall-degrading enzymes in longhorned beetles.</title>
        <authorList>
            <person name="Shin N.R."/>
            <person name="Okamura Y."/>
            <person name="Kirsch R."/>
            <person name="Pauchet Y."/>
        </authorList>
    </citation>
    <scope>NUCLEOTIDE SEQUENCE</scope>
    <source>
        <strain evidence="5">MMC_N1</strain>
    </source>
</reference>
<dbReference type="PANTHER" id="PTHR19303">
    <property type="entry name" value="TRANSPOSON"/>
    <property type="match status" value="1"/>
</dbReference>
<feature type="domain" description="HTH CENPB-type" evidence="4">
    <location>
        <begin position="40"/>
        <end position="115"/>
    </location>
</feature>
<proteinExistence type="predicted"/>
<dbReference type="Pfam" id="PF03221">
    <property type="entry name" value="HTH_Tnp_Tc5"/>
    <property type="match status" value="1"/>
</dbReference>
<keyword evidence="2" id="KW-0238">DNA-binding</keyword>
<evidence type="ECO:0000313" key="6">
    <source>
        <dbReference type="Proteomes" id="UP001162164"/>
    </source>
</evidence>
<accession>A0ABQ9JAG7</accession>
<evidence type="ECO:0000256" key="3">
    <source>
        <dbReference type="ARBA" id="ARBA00023242"/>
    </source>
</evidence>
<keyword evidence="3" id="KW-0539">Nucleus</keyword>
<dbReference type="InterPro" id="IPR009057">
    <property type="entry name" value="Homeodomain-like_sf"/>
</dbReference>
<evidence type="ECO:0000256" key="1">
    <source>
        <dbReference type="ARBA" id="ARBA00004123"/>
    </source>
</evidence>
<dbReference type="PANTHER" id="PTHR19303:SF74">
    <property type="entry name" value="POGO TRANSPOSABLE ELEMENT WITH KRAB DOMAIN"/>
    <property type="match status" value="1"/>
</dbReference>
<keyword evidence="6" id="KW-1185">Reference proteome</keyword>
<comment type="caution">
    <text evidence="5">The sequence shown here is derived from an EMBL/GenBank/DDBJ whole genome shotgun (WGS) entry which is preliminary data.</text>
</comment>